<protein>
    <submittedName>
        <fullName evidence="1">Uncharacterized protein</fullName>
    </submittedName>
</protein>
<dbReference type="EMBL" id="SMKU01000338">
    <property type="protein sequence ID" value="TDD68529.1"/>
    <property type="molecule type" value="Genomic_DNA"/>
</dbReference>
<sequence>MSAQPVHNQDPADPCDPEAILSLLPKREHPFFLSRYREHVQAAATDLAKYKDLQRFLQTWSIRARALRQALAANPNYYEEVAADREGIQNGTVPTVPIEEALAQVTGMSLDAATAYWQSKVERARQNRA</sequence>
<keyword evidence="2" id="KW-1185">Reference proteome</keyword>
<evidence type="ECO:0000313" key="2">
    <source>
        <dbReference type="Proteomes" id="UP000294513"/>
    </source>
</evidence>
<dbReference type="InterPro" id="IPR046214">
    <property type="entry name" value="DUF6247"/>
</dbReference>
<reference evidence="1 2" key="1">
    <citation type="submission" date="2019-03" db="EMBL/GenBank/DDBJ databases">
        <title>Draft genome sequences of novel Actinobacteria.</title>
        <authorList>
            <person name="Sahin N."/>
            <person name="Ay H."/>
            <person name="Saygin H."/>
        </authorList>
    </citation>
    <scope>NUCLEOTIDE SEQUENCE [LARGE SCALE GENOMIC DNA]</scope>
    <source>
        <strain evidence="1 2">H3C3</strain>
    </source>
</reference>
<proteinExistence type="predicted"/>
<evidence type="ECO:0000313" key="1">
    <source>
        <dbReference type="EMBL" id="TDD68529.1"/>
    </source>
</evidence>
<dbReference type="Pfam" id="PF19760">
    <property type="entry name" value="DUF6247"/>
    <property type="match status" value="1"/>
</dbReference>
<dbReference type="OrthoDB" id="3480280at2"/>
<dbReference type="AlphaFoldDB" id="A0A4R5ABZ0"/>
<gene>
    <name evidence="1" type="ORF">E1298_38395</name>
</gene>
<dbReference type="Proteomes" id="UP000294513">
    <property type="component" value="Unassembled WGS sequence"/>
</dbReference>
<dbReference type="RefSeq" id="WP_131902290.1">
    <property type="nucleotide sequence ID" value="NZ_SMKU01000338.1"/>
</dbReference>
<comment type="caution">
    <text evidence="1">The sequence shown here is derived from an EMBL/GenBank/DDBJ whole genome shotgun (WGS) entry which is preliminary data.</text>
</comment>
<accession>A0A4R5ABZ0</accession>
<organism evidence="1 2">
    <name type="scientific">Actinomadura rubrisoli</name>
    <dbReference type="NCBI Taxonomy" id="2530368"/>
    <lineage>
        <taxon>Bacteria</taxon>
        <taxon>Bacillati</taxon>
        <taxon>Actinomycetota</taxon>
        <taxon>Actinomycetes</taxon>
        <taxon>Streptosporangiales</taxon>
        <taxon>Thermomonosporaceae</taxon>
        <taxon>Actinomadura</taxon>
    </lineage>
</organism>
<name>A0A4R5ABZ0_9ACTN</name>